<keyword evidence="2" id="KW-1185">Reference proteome</keyword>
<name>A0ACB5U7B7_CANBO</name>
<evidence type="ECO:0000313" key="1">
    <source>
        <dbReference type="EMBL" id="GMF03845.1"/>
    </source>
</evidence>
<dbReference type="Proteomes" id="UP001165101">
    <property type="component" value="Unassembled WGS sequence"/>
</dbReference>
<proteinExistence type="predicted"/>
<organism evidence="1 2">
    <name type="scientific">Candida boidinii</name>
    <name type="common">Yeast</name>
    <dbReference type="NCBI Taxonomy" id="5477"/>
    <lineage>
        <taxon>Eukaryota</taxon>
        <taxon>Fungi</taxon>
        <taxon>Dikarya</taxon>
        <taxon>Ascomycota</taxon>
        <taxon>Saccharomycotina</taxon>
        <taxon>Pichiomycetes</taxon>
        <taxon>Pichiales</taxon>
        <taxon>Pichiaceae</taxon>
        <taxon>Ogataea</taxon>
        <taxon>Ogataea/Candida clade</taxon>
    </lineage>
</organism>
<comment type="caution">
    <text evidence="1">The sequence shown here is derived from an EMBL/GenBank/DDBJ whole genome shotgun (WGS) entry which is preliminary data.</text>
</comment>
<gene>
    <name evidence="1" type="ORF">Cboi01_000638900</name>
</gene>
<protein>
    <submittedName>
        <fullName evidence="1">Unnamed protein product</fullName>
    </submittedName>
</protein>
<sequence length="184" mass="21581">MKTDYYELLGVESSATETELKKAYRKKALIYHPDKNRDNIEEANLKFSEISIAYETLSDSQQREWYDSHKFSILMEDEDRDLDSNDINEENISYYAGTTVDDINRYFDNNLYTKLDDSINGFYSIISVLLDKIASEEVAIGKKLNLPGFEKYKDDTQFANACDPKELMFPRFDIFKHLIEEQED</sequence>
<evidence type="ECO:0000313" key="2">
    <source>
        <dbReference type="Proteomes" id="UP001165101"/>
    </source>
</evidence>
<accession>A0ACB5U7B7</accession>
<reference evidence="1" key="1">
    <citation type="submission" date="2023-04" db="EMBL/GenBank/DDBJ databases">
        <title>Candida boidinii NBRC 1967.</title>
        <authorList>
            <person name="Ichikawa N."/>
            <person name="Sato H."/>
            <person name="Tonouchi N."/>
        </authorList>
    </citation>
    <scope>NUCLEOTIDE SEQUENCE</scope>
    <source>
        <strain evidence="1">NBRC 1967</strain>
    </source>
</reference>
<dbReference type="EMBL" id="BSXV01006493">
    <property type="protein sequence ID" value="GMF03845.1"/>
    <property type="molecule type" value="Genomic_DNA"/>
</dbReference>